<proteinExistence type="inferred from homology"/>
<dbReference type="GO" id="GO:0005886">
    <property type="term" value="C:plasma membrane"/>
    <property type="evidence" value="ECO:0007669"/>
    <property type="project" value="TreeGrafter"/>
</dbReference>
<dbReference type="EMBL" id="VTPC01003688">
    <property type="protein sequence ID" value="KAF2898124.1"/>
    <property type="molecule type" value="Genomic_DNA"/>
</dbReference>
<evidence type="ECO:0000259" key="2">
    <source>
        <dbReference type="SMART" id="SM00128"/>
    </source>
</evidence>
<dbReference type="GO" id="GO:0005737">
    <property type="term" value="C:cytoplasm"/>
    <property type="evidence" value="ECO:0007669"/>
    <property type="project" value="TreeGrafter"/>
</dbReference>
<feature type="domain" description="Inositol polyphosphate-related phosphatase" evidence="2">
    <location>
        <begin position="2"/>
        <end position="312"/>
    </location>
</feature>
<sequence length="440" mass="51439">MDNLRLYFVTYNVGTSIPEQDLHDLLSLSQNVKNDKTLPDIYIISLQEVKAKPTNMLMDALFDDPWTNACRTILEERDYVKMKTIRLQGLVLSVYCLRKHLLNVREVESEYTRTGLSGMWGNKGAVSIRLSTYGCSLCFVNSHLTAHDDGLDDRVKDYNYIIEDHKFHVPEHTQIFFHDYVFWMGDLNFRLLEEFDRNPEEIERSIKKGELLHLFEHDQLRNVMVTGKAFSELTEKTPDFPPTFKFEVGSAEYDHKRRPAWTDRILYRVNSNNYENVTLKVDQKSYRSHSAYSLSDHKPVTADFVIKVFADTAEHSIQFEKIPFWYLEEENTVVYKITRDIPKYKDDWIGVFKDKFSSLDDYIVYEYVNKSASPLPTPRNPQHNNSETLNNRKYTLTFPELPLGRSAPPVRLIYFSLSEDNVQTVLGISEPIPLVKKQDE</sequence>
<dbReference type="InterPro" id="IPR041611">
    <property type="entry name" value="SKICH"/>
</dbReference>
<keyword evidence="4" id="KW-1185">Reference proteome</keyword>
<evidence type="ECO:0000313" key="3">
    <source>
        <dbReference type="EMBL" id="KAF2898124.1"/>
    </source>
</evidence>
<gene>
    <name evidence="3" type="ORF">ILUMI_08048</name>
</gene>
<dbReference type="SMART" id="SM00128">
    <property type="entry name" value="IPPc"/>
    <property type="match status" value="1"/>
</dbReference>
<dbReference type="InterPro" id="IPR046985">
    <property type="entry name" value="IP5"/>
</dbReference>
<reference evidence="3" key="1">
    <citation type="submission" date="2019-08" db="EMBL/GenBank/DDBJ databases">
        <title>The genome of the North American firefly Photinus pyralis.</title>
        <authorList>
            <consortium name="Photinus pyralis genome working group"/>
            <person name="Fallon T.R."/>
            <person name="Sander Lower S.E."/>
            <person name="Weng J.-K."/>
        </authorList>
    </citation>
    <scope>NUCLEOTIDE SEQUENCE</scope>
    <source>
        <strain evidence="3">TRF0915ILg1</strain>
        <tissue evidence="3">Whole body</tissue>
    </source>
</reference>
<dbReference type="FunFam" id="3.60.10.10:FF:000060">
    <property type="entry name" value="Uncharacterized protein, isoform C"/>
    <property type="match status" value="1"/>
</dbReference>
<comment type="caution">
    <text evidence="3">The sequence shown here is derived from an EMBL/GenBank/DDBJ whole genome shotgun (WGS) entry which is preliminary data.</text>
</comment>
<dbReference type="GO" id="GO:0004439">
    <property type="term" value="F:phosphatidylinositol-4,5-bisphosphate 5-phosphatase activity"/>
    <property type="evidence" value="ECO:0007669"/>
    <property type="project" value="TreeGrafter"/>
</dbReference>
<dbReference type="Gene3D" id="3.60.10.10">
    <property type="entry name" value="Endonuclease/exonuclease/phosphatase"/>
    <property type="match status" value="1"/>
</dbReference>
<dbReference type="InterPro" id="IPR036691">
    <property type="entry name" value="Endo/exonu/phosph_ase_sf"/>
</dbReference>
<protein>
    <recommendedName>
        <fullName evidence="2">Inositol polyphosphate-related phosphatase domain-containing protein</fullName>
    </recommendedName>
</protein>
<dbReference type="PANTHER" id="PTHR11200">
    <property type="entry name" value="INOSITOL 5-PHOSPHATASE"/>
    <property type="match status" value="1"/>
</dbReference>
<accession>A0A8K0GFS2</accession>
<dbReference type="GO" id="GO:0046856">
    <property type="term" value="P:phosphatidylinositol dephosphorylation"/>
    <property type="evidence" value="ECO:0007669"/>
    <property type="project" value="InterPro"/>
</dbReference>
<dbReference type="Gene3D" id="2.60.40.2840">
    <property type="match status" value="1"/>
</dbReference>
<organism evidence="3 4">
    <name type="scientific">Ignelater luminosus</name>
    <name type="common">Cucubano</name>
    <name type="synonym">Pyrophorus luminosus</name>
    <dbReference type="NCBI Taxonomy" id="2038154"/>
    <lineage>
        <taxon>Eukaryota</taxon>
        <taxon>Metazoa</taxon>
        <taxon>Ecdysozoa</taxon>
        <taxon>Arthropoda</taxon>
        <taxon>Hexapoda</taxon>
        <taxon>Insecta</taxon>
        <taxon>Pterygota</taxon>
        <taxon>Neoptera</taxon>
        <taxon>Endopterygota</taxon>
        <taxon>Coleoptera</taxon>
        <taxon>Polyphaga</taxon>
        <taxon>Elateriformia</taxon>
        <taxon>Elateroidea</taxon>
        <taxon>Elateridae</taxon>
        <taxon>Agrypninae</taxon>
        <taxon>Pyrophorini</taxon>
        <taxon>Ignelater</taxon>
    </lineage>
</organism>
<dbReference type="OrthoDB" id="62798at2759"/>
<dbReference type="GO" id="GO:0001726">
    <property type="term" value="C:ruffle"/>
    <property type="evidence" value="ECO:0007669"/>
    <property type="project" value="TreeGrafter"/>
</dbReference>
<dbReference type="PANTHER" id="PTHR11200:SF275">
    <property type="entry name" value="LD06095P"/>
    <property type="match status" value="1"/>
</dbReference>
<dbReference type="SUPFAM" id="SSF56219">
    <property type="entry name" value="DNase I-like"/>
    <property type="match status" value="1"/>
</dbReference>
<dbReference type="AlphaFoldDB" id="A0A8K0GFS2"/>
<evidence type="ECO:0000256" key="1">
    <source>
        <dbReference type="ARBA" id="ARBA00005910"/>
    </source>
</evidence>
<dbReference type="Pfam" id="PF22669">
    <property type="entry name" value="Exo_endo_phos2"/>
    <property type="match status" value="1"/>
</dbReference>
<name>A0A8K0GFS2_IGNLU</name>
<dbReference type="InterPro" id="IPR000300">
    <property type="entry name" value="IPPc"/>
</dbReference>
<comment type="similarity">
    <text evidence="1">Belongs to the inositol 1,4,5-trisphosphate 5-phosphatase type II family.</text>
</comment>
<evidence type="ECO:0000313" key="4">
    <source>
        <dbReference type="Proteomes" id="UP000801492"/>
    </source>
</evidence>
<dbReference type="Pfam" id="PF17751">
    <property type="entry name" value="SKICH"/>
    <property type="match status" value="1"/>
</dbReference>
<dbReference type="Proteomes" id="UP000801492">
    <property type="component" value="Unassembled WGS sequence"/>
</dbReference>